<dbReference type="PANTHER" id="PTHR46825:SF7">
    <property type="entry name" value="D-ALANYL-D-ALANINE CARBOXYPEPTIDASE"/>
    <property type="match status" value="1"/>
</dbReference>
<keyword evidence="3" id="KW-0121">Carboxypeptidase</keyword>
<dbReference type="Proteomes" id="UP000266915">
    <property type="component" value="Unassembled WGS sequence"/>
</dbReference>
<evidence type="ECO:0000313" key="4">
    <source>
        <dbReference type="Proteomes" id="UP000266915"/>
    </source>
</evidence>
<comment type="caution">
    <text evidence="3">The sequence shown here is derived from an EMBL/GenBank/DDBJ whole genome shotgun (WGS) entry which is preliminary data.</text>
</comment>
<protein>
    <submittedName>
        <fullName evidence="3">D-alanyl-D-alanine carboxypeptidase</fullName>
    </submittedName>
</protein>
<keyword evidence="3" id="KW-0645">Protease</keyword>
<evidence type="ECO:0000313" key="3">
    <source>
        <dbReference type="EMBL" id="ROR80150.1"/>
    </source>
</evidence>
<evidence type="ECO:0000259" key="2">
    <source>
        <dbReference type="Pfam" id="PF00144"/>
    </source>
</evidence>
<dbReference type="AlphaFoldDB" id="A0A3N2BY13"/>
<proteinExistence type="predicted"/>
<dbReference type="GO" id="GO:0004180">
    <property type="term" value="F:carboxypeptidase activity"/>
    <property type="evidence" value="ECO:0007669"/>
    <property type="project" value="UniProtKB-KW"/>
</dbReference>
<name>A0A3N2BY13_9MICO</name>
<gene>
    <name evidence="3" type="ORF">EDD42_0187</name>
</gene>
<sequence length="410" mass="42248">MLVGCSGPSVSDTDFPDQVSGTLAGDTTDAITAAVEAAVAQSGSSGAIVGVWAPWAGSYTAGVGTTEPGGKTEMDPSMVYRIGDTTRPMTCTVLLELVDEGKIKLTDQVHKTLPQVQGIEGITYQQLCNGTSGLGTYTPALNAQFVTNPTRNWSMAEILANGLASGTRTAPGALFGSSDTGYILLGMALEELTGQSWQSLYDHYVFSPLGMSKSSFPDASTVELPGSHPNGYLTPRIADGTYQCDAPTDETELSPSMVWTAGGVVSSVDDLRKFTQSFASGSLLNDSTYKKQWKDPVSLGEAEPTWKSFGVGGIQIGPLRGQAGAIPGSLSAAFSDPTSGLTVVVMLNNSTLGAGFAQTLAMQLASIGAKAAPASGQKAPEIALPWSDQQMAEQLAASAMVCAPPVAPAG</sequence>
<feature type="domain" description="Beta-lactamase-related" evidence="2">
    <location>
        <begin position="33"/>
        <end position="352"/>
    </location>
</feature>
<dbReference type="EMBL" id="RKHL01000001">
    <property type="protein sequence ID" value="ROR80150.1"/>
    <property type="molecule type" value="Genomic_DNA"/>
</dbReference>
<keyword evidence="4" id="KW-1185">Reference proteome</keyword>
<accession>A0A3N2BY13</accession>
<dbReference type="SUPFAM" id="SSF56601">
    <property type="entry name" value="beta-lactamase/transpeptidase-like"/>
    <property type="match status" value="1"/>
</dbReference>
<organism evidence="3 4">
    <name type="scientific">Plantibacter flavus</name>
    <dbReference type="NCBI Taxonomy" id="150123"/>
    <lineage>
        <taxon>Bacteria</taxon>
        <taxon>Bacillati</taxon>
        <taxon>Actinomycetota</taxon>
        <taxon>Actinomycetes</taxon>
        <taxon>Micrococcales</taxon>
        <taxon>Microbacteriaceae</taxon>
        <taxon>Plantibacter</taxon>
    </lineage>
</organism>
<feature type="region of interest" description="Disordered" evidence="1">
    <location>
        <begin position="1"/>
        <end position="21"/>
    </location>
</feature>
<evidence type="ECO:0000256" key="1">
    <source>
        <dbReference type="SAM" id="MobiDB-lite"/>
    </source>
</evidence>
<reference evidence="3 4" key="1">
    <citation type="submission" date="2018-11" db="EMBL/GenBank/DDBJ databases">
        <title>Sequencing the genomes of 1000 actinobacteria strains.</title>
        <authorList>
            <person name="Klenk H.-P."/>
        </authorList>
    </citation>
    <scope>NUCLEOTIDE SEQUENCE [LARGE SCALE GENOMIC DNA]</scope>
    <source>
        <strain evidence="3 4">DSM 14012</strain>
    </source>
</reference>
<keyword evidence="3" id="KW-0378">Hydrolase</keyword>
<dbReference type="Gene3D" id="3.40.710.10">
    <property type="entry name" value="DD-peptidase/beta-lactamase superfamily"/>
    <property type="match status" value="1"/>
</dbReference>
<dbReference type="InterPro" id="IPR050491">
    <property type="entry name" value="AmpC-like"/>
</dbReference>
<dbReference type="InterPro" id="IPR012338">
    <property type="entry name" value="Beta-lactam/transpept-like"/>
</dbReference>
<dbReference type="Pfam" id="PF00144">
    <property type="entry name" value="Beta-lactamase"/>
    <property type="match status" value="1"/>
</dbReference>
<dbReference type="InterPro" id="IPR001466">
    <property type="entry name" value="Beta-lactam-related"/>
</dbReference>
<dbReference type="PANTHER" id="PTHR46825">
    <property type="entry name" value="D-ALANYL-D-ALANINE-CARBOXYPEPTIDASE/ENDOPEPTIDASE AMPH"/>
    <property type="match status" value="1"/>
</dbReference>